<dbReference type="AlphaFoldDB" id="A0A8T0C003"/>
<sequence>MIATNNEVEFETNNPERSVISYLGNGVKAYIHNLSELHSPFEDVTNYVSTIASNEFHSEVKAEMSHEELYEAKSKQSGLSLDFGFFSFGHKLQKSSSKDIKENTAKLLIRSYREANHIALNAKLTTSARAMNRESFYRSYGCYYVAGAVTGYHCDIYLSVECSSKQEAQTVGRQLGATISTSDGSMSMDAKKHSEFLEKAKKLNITVNIEHNLPSEILKEVKLDGEDENEFARLSKALKIATQIDTLSVEKCRSVIRYELKKYLQNSDDSYAFTDTSLEKLFAESVDFNESSIKRRFDECLSALSACYEYHNHKAWYKSIADLESKQRYFEDKLDAYHSLIGTVNENPWANINKKVADIKKNYTRELDSKNSIKLVHLDETVNEIFIKAVKENDKEKKGGQAAVDDIFKAVTEASASIGLEGEWTICNGSSDNPIWFKSDACLQTENDNKHGRHKITAVFTKLGPSQHP</sequence>
<reference evidence="1 2" key="1">
    <citation type="journal article" date="2012" name="J. Bacteriol.">
        <title>Genome sequence of the cycloprodigiosin-producing bacterial strain Pseudoalteromonas rubra ATCC 29570(T).</title>
        <authorList>
            <person name="Xie B.B."/>
            <person name="Shu Y.L."/>
            <person name="Qin Q.L."/>
            <person name="Rong J.C."/>
            <person name="Zhang X.Y."/>
            <person name="Chen X.L."/>
            <person name="Zhou B.C."/>
            <person name="Zhang Y.Z."/>
        </authorList>
    </citation>
    <scope>NUCLEOTIDE SEQUENCE [LARGE SCALE GENOMIC DNA]</scope>
    <source>
        <strain evidence="1 2">DSM 6842</strain>
    </source>
</reference>
<proteinExistence type="predicted"/>
<gene>
    <name evidence="1" type="ORF">PRUB_b0496</name>
</gene>
<evidence type="ECO:0000313" key="1">
    <source>
        <dbReference type="EMBL" id="KAF7781316.1"/>
    </source>
</evidence>
<protein>
    <recommendedName>
        <fullName evidence="3">MACPF domain-containing protein</fullName>
    </recommendedName>
</protein>
<organism evidence="1 2">
    <name type="scientific">Pseudoalteromonas rubra</name>
    <dbReference type="NCBI Taxonomy" id="43658"/>
    <lineage>
        <taxon>Bacteria</taxon>
        <taxon>Pseudomonadati</taxon>
        <taxon>Pseudomonadota</taxon>
        <taxon>Gammaproteobacteria</taxon>
        <taxon>Alteromonadales</taxon>
        <taxon>Pseudoalteromonadaceae</taxon>
        <taxon>Pseudoalteromonas</taxon>
    </lineage>
</organism>
<evidence type="ECO:0000313" key="2">
    <source>
        <dbReference type="Proteomes" id="UP000016480"/>
    </source>
</evidence>
<comment type="caution">
    <text evidence="1">The sequence shown here is derived from an EMBL/GenBank/DDBJ whole genome shotgun (WGS) entry which is preliminary data.</text>
</comment>
<evidence type="ECO:0008006" key="3">
    <source>
        <dbReference type="Google" id="ProtNLM"/>
    </source>
</evidence>
<dbReference type="RefSeq" id="WP_010379997.1">
    <property type="nucleotide sequence ID" value="NZ_AHCD03000044.1"/>
</dbReference>
<accession>A0A8T0C003</accession>
<name>A0A8T0C003_9GAMM</name>
<dbReference type="GeneID" id="61360227"/>
<dbReference type="EMBL" id="AHCD03000044">
    <property type="protein sequence ID" value="KAF7781316.1"/>
    <property type="molecule type" value="Genomic_DNA"/>
</dbReference>
<dbReference type="Proteomes" id="UP000016480">
    <property type="component" value="Unassembled WGS sequence"/>
</dbReference>